<sequence length="448" mass="51456">MPLVFDFYDKKVGIILLAFFTGVSIGLIYYFHFILHVHVIFTHFFYIPIILATIWFKRRSLILTGILSFLLLASSYLVSSFYLIEDLFRVLMLFFVNIVVIFLVEEIDKRRRQIAESEERYRLLFELSPQYILISNFDGKIYDVNEHVSEFIGLEKDELKGKSVFDLNLILPEKIDEAKDLLKTIKRGGKVPPYETKILDPLGNERHVRILSEPINVNGKDLVIFVVQDLTDIKEAQKELEKAIEEKDLLLKEIHHRVKNNLMIISSLLSLQARYLKGKEAFEIFKESENRARSMALIHEKLYRSSNFKEIDMMEYLQTLARGIFTSYAPTGVELNLDIDRIKMDVELAIPVGLIVNELITNSCKHAFPEGGKGEVNLKLKSLDDKILLEVSDNGVGFPEDLDWQNTESLGLQLVKSLADQINAEVQMISDNGTTFRLTIPEVSMGKG</sequence>
<gene>
    <name evidence="5" type="ORF">DPC56_03750</name>
</gene>
<organism evidence="5 6">
    <name type="scientific">Methanothermobacter tenebrarum</name>
    <dbReference type="NCBI Taxonomy" id="680118"/>
    <lineage>
        <taxon>Archaea</taxon>
        <taxon>Methanobacteriati</taxon>
        <taxon>Methanobacteriota</taxon>
        <taxon>Methanomada group</taxon>
        <taxon>Methanobacteria</taxon>
        <taxon>Methanobacteriales</taxon>
        <taxon>Methanobacteriaceae</taxon>
        <taxon>Methanothermobacter</taxon>
    </lineage>
</organism>
<evidence type="ECO:0000313" key="5">
    <source>
        <dbReference type="EMBL" id="RAO79428.1"/>
    </source>
</evidence>
<dbReference type="InterPro" id="IPR005467">
    <property type="entry name" value="His_kinase_dom"/>
</dbReference>
<dbReference type="CDD" id="cd00130">
    <property type="entry name" value="PAS"/>
    <property type="match status" value="1"/>
</dbReference>
<dbReference type="PROSITE" id="PS50109">
    <property type="entry name" value="HIS_KIN"/>
    <property type="match status" value="1"/>
</dbReference>
<feature type="transmembrane region" description="Helical" evidence="2">
    <location>
        <begin position="87"/>
        <end position="104"/>
    </location>
</feature>
<feature type="coiled-coil region" evidence="1">
    <location>
        <begin position="226"/>
        <end position="253"/>
    </location>
</feature>
<dbReference type="Pfam" id="PF02518">
    <property type="entry name" value="HATPase_c"/>
    <property type="match status" value="1"/>
</dbReference>
<dbReference type="EMBL" id="QLOE01000003">
    <property type="protein sequence ID" value="RAO79428.1"/>
    <property type="molecule type" value="Genomic_DNA"/>
</dbReference>
<dbReference type="PROSITE" id="PS50112">
    <property type="entry name" value="PAS"/>
    <property type="match status" value="1"/>
</dbReference>
<dbReference type="Proteomes" id="UP000249782">
    <property type="component" value="Unassembled WGS sequence"/>
</dbReference>
<keyword evidence="2" id="KW-1133">Transmembrane helix</keyword>
<keyword evidence="1" id="KW-0175">Coiled coil</keyword>
<keyword evidence="2" id="KW-0812">Transmembrane</keyword>
<dbReference type="AlphaFoldDB" id="A0A328P9U6"/>
<feature type="transmembrane region" description="Helical" evidence="2">
    <location>
        <begin position="12"/>
        <end position="31"/>
    </location>
</feature>
<dbReference type="SMART" id="SM00387">
    <property type="entry name" value="HATPase_c"/>
    <property type="match status" value="1"/>
</dbReference>
<dbReference type="Gene3D" id="3.30.450.20">
    <property type="entry name" value="PAS domain"/>
    <property type="match status" value="1"/>
</dbReference>
<dbReference type="Gene3D" id="3.30.565.10">
    <property type="entry name" value="Histidine kinase-like ATPase, C-terminal domain"/>
    <property type="match status" value="1"/>
</dbReference>
<feature type="transmembrane region" description="Helical" evidence="2">
    <location>
        <begin position="61"/>
        <end position="81"/>
    </location>
</feature>
<evidence type="ECO:0000259" key="3">
    <source>
        <dbReference type="PROSITE" id="PS50109"/>
    </source>
</evidence>
<dbReference type="Pfam" id="PF07568">
    <property type="entry name" value="HisKA_2"/>
    <property type="match status" value="1"/>
</dbReference>
<dbReference type="InterPro" id="IPR035965">
    <property type="entry name" value="PAS-like_dom_sf"/>
</dbReference>
<feature type="domain" description="PAS" evidence="4">
    <location>
        <begin position="117"/>
        <end position="189"/>
    </location>
</feature>
<dbReference type="SMART" id="SM00091">
    <property type="entry name" value="PAS"/>
    <property type="match status" value="1"/>
</dbReference>
<name>A0A328P9U6_9EURY</name>
<dbReference type="NCBIfam" id="TIGR00229">
    <property type="entry name" value="sensory_box"/>
    <property type="match status" value="1"/>
</dbReference>
<dbReference type="InterPro" id="IPR036890">
    <property type="entry name" value="HATPase_C_sf"/>
</dbReference>
<dbReference type="SUPFAM" id="SSF55785">
    <property type="entry name" value="PYP-like sensor domain (PAS domain)"/>
    <property type="match status" value="1"/>
</dbReference>
<accession>A0A328P9U6</accession>
<keyword evidence="2" id="KW-0472">Membrane</keyword>
<dbReference type="InterPro" id="IPR011495">
    <property type="entry name" value="Sig_transdc_His_kin_sub2_dim/P"/>
</dbReference>
<evidence type="ECO:0008006" key="7">
    <source>
        <dbReference type="Google" id="ProtNLM"/>
    </source>
</evidence>
<keyword evidence="6" id="KW-1185">Reference proteome</keyword>
<dbReference type="PANTHER" id="PTHR43065:SF23">
    <property type="entry name" value="SENSOR HISTIDINE KINASE PDTAS"/>
    <property type="match status" value="1"/>
</dbReference>
<dbReference type="InterPro" id="IPR003594">
    <property type="entry name" value="HATPase_dom"/>
</dbReference>
<protein>
    <recommendedName>
        <fullName evidence="7">Histidine kinase</fullName>
    </recommendedName>
</protein>
<evidence type="ECO:0000259" key="4">
    <source>
        <dbReference type="PROSITE" id="PS50112"/>
    </source>
</evidence>
<feature type="transmembrane region" description="Helical" evidence="2">
    <location>
        <begin position="37"/>
        <end position="56"/>
    </location>
</feature>
<proteinExistence type="predicted"/>
<evidence type="ECO:0000256" key="2">
    <source>
        <dbReference type="SAM" id="Phobius"/>
    </source>
</evidence>
<dbReference type="PANTHER" id="PTHR43065">
    <property type="entry name" value="SENSOR HISTIDINE KINASE"/>
    <property type="match status" value="1"/>
</dbReference>
<dbReference type="Pfam" id="PF13426">
    <property type="entry name" value="PAS_9"/>
    <property type="match status" value="1"/>
</dbReference>
<evidence type="ECO:0000256" key="1">
    <source>
        <dbReference type="SAM" id="Coils"/>
    </source>
</evidence>
<comment type="caution">
    <text evidence="5">The sequence shown here is derived from an EMBL/GenBank/DDBJ whole genome shotgun (WGS) entry which is preliminary data.</text>
</comment>
<evidence type="ECO:0000313" key="6">
    <source>
        <dbReference type="Proteomes" id="UP000249782"/>
    </source>
</evidence>
<dbReference type="InterPro" id="IPR000014">
    <property type="entry name" value="PAS"/>
</dbReference>
<reference evidence="5 6" key="1">
    <citation type="submission" date="2018-06" db="EMBL/GenBank/DDBJ databases">
        <title>Draft genome sequence of hyperthermophilic methanogen Methanothermobacter tenebrarum sp. MCM-B 1447.</title>
        <authorList>
            <person name="Pore S.D."/>
            <person name="Dagar S."/>
            <person name="Dhakephalkar P.K."/>
        </authorList>
    </citation>
    <scope>NUCLEOTIDE SEQUENCE [LARGE SCALE GENOMIC DNA]</scope>
    <source>
        <strain evidence="5 6">MCM B 1447</strain>
    </source>
</reference>
<dbReference type="SUPFAM" id="SSF55874">
    <property type="entry name" value="ATPase domain of HSP90 chaperone/DNA topoisomerase II/histidine kinase"/>
    <property type="match status" value="1"/>
</dbReference>
<feature type="domain" description="Histidine kinase" evidence="3">
    <location>
        <begin position="253"/>
        <end position="444"/>
    </location>
</feature>